<keyword evidence="2" id="KW-1185">Reference proteome</keyword>
<accession>A0A0C9TRG7</accession>
<reference evidence="1 2" key="1">
    <citation type="submission" date="2014-06" db="EMBL/GenBank/DDBJ databases">
        <title>Evolutionary Origins and Diversification of the Mycorrhizal Mutualists.</title>
        <authorList>
            <consortium name="DOE Joint Genome Institute"/>
            <consortium name="Mycorrhizal Genomics Consortium"/>
            <person name="Kohler A."/>
            <person name="Kuo A."/>
            <person name="Nagy L.G."/>
            <person name="Floudas D."/>
            <person name="Copeland A."/>
            <person name="Barry K.W."/>
            <person name="Cichocki N."/>
            <person name="Veneault-Fourrey C."/>
            <person name="LaButti K."/>
            <person name="Lindquist E.A."/>
            <person name="Lipzen A."/>
            <person name="Lundell T."/>
            <person name="Morin E."/>
            <person name="Murat C."/>
            <person name="Riley R."/>
            <person name="Ohm R."/>
            <person name="Sun H."/>
            <person name="Tunlid A."/>
            <person name="Henrissat B."/>
            <person name="Grigoriev I.V."/>
            <person name="Hibbett D.S."/>
            <person name="Martin F."/>
        </authorList>
    </citation>
    <scope>NUCLEOTIDE SEQUENCE [LARGE SCALE GENOMIC DNA]</scope>
    <source>
        <strain evidence="1 2">SS14</strain>
    </source>
</reference>
<dbReference type="Proteomes" id="UP000054279">
    <property type="component" value="Unassembled WGS sequence"/>
</dbReference>
<sequence>MEHDNVVHHPLGAAAYYYQSKETFLRSRLRNAGVPTDPAAEHKPIVVHIGAQPNSSPHAGTLICFALAFVLSKAWLELHPAMDISITLDFVDTAPDNGAIDFGIKFDKSHRFSRAMEGYLGDYFQIMNTFMALSGGIQWTHSFQSDLNSQSTISTVVKAVVEERDVVGPMVSPKKEKLPLRASCPQDGCGLADKAGTHNQYTDNRISFRCPTHDRHFVDLEDANDCKRLEYNTPLRNLIRNLVWGMDQNAIHARVTGYDYAGTYQEDLFARPWRHIIYKHPELRPVHTAHGTPPPPPGYHFSPLLTDWAGSKLSKSLYVIAGAYQYMKDQGVDYLLSVARMRELGRDPAVIFHEVARWLEDPKHLFARSYSVEYIHSLFTQAESGAD</sequence>
<protein>
    <submittedName>
        <fullName evidence="1">Uncharacterized protein</fullName>
    </submittedName>
</protein>
<proteinExistence type="predicted"/>
<dbReference type="HOGENOM" id="CLU_039214_1_0_1"/>
<dbReference type="OrthoDB" id="2149705at2759"/>
<name>A0A0C9TRG7_SPHS4</name>
<organism evidence="1 2">
    <name type="scientific">Sphaerobolus stellatus (strain SS14)</name>
    <dbReference type="NCBI Taxonomy" id="990650"/>
    <lineage>
        <taxon>Eukaryota</taxon>
        <taxon>Fungi</taxon>
        <taxon>Dikarya</taxon>
        <taxon>Basidiomycota</taxon>
        <taxon>Agaricomycotina</taxon>
        <taxon>Agaricomycetes</taxon>
        <taxon>Phallomycetidae</taxon>
        <taxon>Geastrales</taxon>
        <taxon>Sphaerobolaceae</taxon>
        <taxon>Sphaerobolus</taxon>
    </lineage>
</organism>
<dbReference type="EMBL" id="KN837222">
    <property type="protein sequence ID" value="KIJ32783.1"/>
    <property type="molecule type" value="Genomic_DNA"/>
</dbReference>
<evidence type="ECO:0000313" key="1">
    <source>
        <dbReference type="EMBL" id="KIJ32783.1"/>
    </source>
</evidence>
<dbReference type="AlphaFoldDB" id="A0A0C9TRG7"/>
<evidence type="ECO:0000313" key="2">
    <source>
        <dbReference type="Proteomes" id="UP000054279"/>
    </source>
</evidence>
<gene>
    <name evidence="1" type="ORF">M422DRAFT_184100</name>
</gene>